<evidence type="ECO:0000313" key="1">
    <source>
        <dbReference type="Proteomes" id="UP000813463"/>
    </source>
</evidence>
<dbReference type="RefSeq" id="XP_021866082.1">
    <property type="nucleotide sequence ID" value="XM_022010390.2"/>
</dbReference>
<dbReference type="AlphaFoldDB" id="A0A9R0JDM3"/>
<sequence length="106" mass="12009">MESLRSFLCFKTSQSSVVFPTPTTTTFTKLPSRFWHKAKAGYAVFGAKQAGKRKGLVSLSKDKELCEGYADIETMWKMIHSTCSKDIHSDGNCKRPRYLVFCFKPS</sequence>
<accession>A0A9R0JDM3</accession>
<organism evidence="1 2">
    <name type="scientific">Spinacia oleracea</name>
    <name type="common">Spinach</name>
    <dbReference type="NCBI Taxonomy" id="3562"/>
    <lineage>
        <taxon>Eukaryota</taxon>
        <taxon>Viridiplantae</taxon>
        <taxon>Streptophyta</taxon>
        <taxon>Embryophyta</taxon>
        <taxon>Tracheophyta</taxon>
        <taxon>Spermatophyta</taxon>
        <taxon>Magnoliopsida</taxon>
        <taxon>eudicotyledons</taxon>
        <taxon>Gunneridae</taxon>
        <taxon>Pentapetalae</taxon>
        <taxon>Caryophyllales</taxon>
        <taxon>Chenopodiaceae</taxon>
        <taxon>Chenopodioideae</taxon>
        <taxon>Anserineae</taxon>
        <taxon>Spinacia</taxon>
    </lineage>
</organism>
<gene>
    <name evidence="2" type="primary">LOC110804781</name>
</gene>
<dbReference type="KEGG" id="soe:110804781"/>
<proteinExistence type="predicted"/>
<dbReference type="Proteomes" id="UP000813463">
    <property type="component" value="Chromosome 6"/>
</dbReference>
<dbReference type="OrthoDB" id="1620383at2759"/>
<name>A0A9R0JDM3_SPIOL</name>
<keyword evidence="1" id="KW-1185">Reference proteome</keyword>
<dbReference type="GeneID" id="110804781"/>
<reference evidence="1" key="1">
    <citation type="journal article" date="2021" name="Nat. Commun.">
        <title>Genomic analyses provide insights into spinach domestication and the genetic basis of agronomic traits.</title>
        <authorList>
            <person name="Cai X."/>
            <person name="Sun X."/>
            <person name="Xu C."/>
            <person name="Sun H."/>
            <person name="Wang X."/>
            <person name="Ge C."/>
            <person name="Zhang Z."/>
            <person name="Wang Q."/>
            <person name="Fei Z."/>
            <person name="Jiao C."/>
            <person name="Wang Q."/>
        </authorList>
    </citation>
    <scope>NUCLEOTIDE SEQUENCE [LARGE SCALE GENOMIC DNA]</scope>
    <source>
        <strain evidence="1">cv. Varoflay</strain>
    </source>
</reference>
<reference evidence="2" key="2">
    <citation type="submission" date="2025-08" db="UniProtKB">
        <authorList>
            <consortium name="RefSeq"/>
        </authorList>
    </citation>
    <scope>IDENTIFICATION</scope>
    <source>
        <tissue evidence="2">Leaf</tissue>
    </source>
</reference>
<evidence type="ECO:0000313" key="2">
    <source>
        <dbReference type="RefSeq" id="XP_021866082.1"/>
    </source>
</evidence>
<protein>
    <submittedName>
        <fullName evidence="2">Uncharacterized protein isoform X1</fullName>
    </submittedName>
</protein>